<evidence type="ECO:0000313" key="4">
    <source>
        <dbReference type="EMBL" id="MBC6469179.1"/>
    </source>
</evidence>
<evidence type="ECO:0000259" key="3">
    <source>
        <dbReference type="Pfam" id="PF11611"/>
    </source>
</evidence>
<evidence type="ECO:0000256" key="2">
    <source>
        <dbReference type="SAM" id="SignalP"/>
    </source>
</evidence>
<accession>A0ABR7LWN9</accession>
<evidence type="ECO:0000313" key="5">
    <source>
        <dbReference type="Proteomes" id="UP000805614"/>
    </source>
</evidence>
<dbReference type="InterPro" id="IPR029051">
    <property type="entry name" value="DUF4352"/>
</dbReference>
<comment type="caution">
    <text evidence="4">The sequence shown here is derived from an EMBL/GenBank/DDBJ whole genome shotgun (WGS) entry which is preliminary data.</text>
</comment>
<sequence>MRRRILAAAGIMLAAGTTLTACSSGDGPSKATATPTPTYELPARPVRDGEKALRGTTVRSGDLAFTPIGLRTRMPELVGSHADVRPRGQFVRIRLVTENRGRTTQTLNTAKQLLITTDDATHPPDWQAMLIKRQPESIDVGSAVRIELDLWYDIPPGDRVKALRLVGTPPVGATSDPPGVDIALS</sequence>
<feature type="signal peptide" evidence="2">
    <location>
        <begin position="1"/>
        <end position="20"/>
    </location>
</feature>
<dbReference type="RefSeq" id="WP_187246221.1">
    <property type="nucleotide sequence ID" value="NZ_BAAAOK010000015.1"/>
</dbReference>
<gene>
    <name evidence="4" type="ORF">HKK74_27325</name>
</gene>
<proteinExistence type="predicted"/>
<evidence type="ECO:0000256" key="1">
    <source>
        <dbReference type="SAM" id="MobiDB-lite"/>
    </source>
</evidence>
<protein>
    <submittedName>
        <fullName evidence="4">DUF4352 domain-containing protein</fullName>
    </submittedName>
</protein>
<name>A0ABR7LWN9_9ACTN</name>
<organism evidence="4 5">
    <name type="scientific">Actinomadura alba</name>
    <dbReference type="NCBI Taxonomy" id="406431"/>
    <lineage>
        <taxon>Bacteria</taxon>
        <taxon>Bacillati</taxon>
        <taxon>Actinomycetota</taxon>
        <taxon>Actinomycetes</taxon>
        <taxon>Streptosporangiales</taxon>
        <taxon>Thermomonosporaceae</taxon>
        <taxon>Actinomadura</taxon>
    </lineage>
</organism>
<keyword evidence="2" id="KW-0732">Signal</keyword>
<feature type="chain" id="PRO_5045124901" evidence="2">
    <location>
        <begin position="21"/>
        <end position="185"/>
    </location>
</feature>
<dbReference type="EMBL" id="JABVEC010000024">
    <property type="protein sequence ID" value="MBC6469179.1"/>
    <property type="molecule type" value="Genomic_DNA"/>
</dbReference>
<dbReference type="PROSITE" id="PS51257">
    <property type="entry name" value="PROKAR_LIPOPROTEIN"/>
    <property type="match status" value="1"/>
</dbReference>
<reference evidence="4 5" key="1">
    <citation type="submission" date="2020-06" db="EMBL/GenBank/DDBJ databases">
        <title>Actinomadura xiongansis sp. nov., isolated from soil of Baiyangdian.</title>
        <authorList>
            <person name="Zhang X."/>
        </authorList>
    </citation>
    <scope>NUCLEOTIDE SEQUENCE [LARGE SCALE GENOMIC DNA]</scope>
    <source>
        <strain evidence="4 5">HBUM206468</strain>
    </source>
</reference>
<feature type="region of interest" description="Disordered" evidence="1">
    <location>
        <begin position="22"/>
        <end position="41"/>
    </location>
</feature>
<dbReference type="Proteomes" id="UP000805614">
    <property type="component" value="Unassembled WGS sequence"/>
</dbReference>
<feature type="domain" description="DUF4352" evidence="3">
    <location>
        <begin position="55"/>
        <end position="165"/>
    </location>
</feature>
<dbReference type="Pfam" id="PF11611">
    <property type="entry name" value="DUF4352"/>
    <property type="match status" value="1"/>
</dbReference>
<keyword evidence="5" id="KW-1185">Reference proteome</keyword>